<evidence type="ECO:0000259" key="3">
    <source>
        <dbReference type="Pfam" id="PF13439"/>
    </source>
</evidence>
<dbReference type="Proteomes" id="UP000266915">
    <property type="component" value="Unassembled WGS sequence"/>
</dbReference>
<dbReference type="Gene3D" id="3.40.50.2000">
    <property type="entry name" value="Glycogen Phosphorylase B"/>
    <property type="match status" value="2"/>
</dbReference>
<dbReference type="Pfam" id="PF13439">
    <property type="entry name" value="Glyco_transf_4"/>
    <property type="match status" value="1"/>
</dbReference>
<feature type="domain" description="Glycosyltransferase subfamily 4-like N-terminal" evidence="3">
    <location>
        <begin position="32"/>
        <end position="196"/>
    </location>
</feature>
<protein>
    <submittedName>
        <fullName evidence="4">Glycosyltransferase involved in cell wall biosynthesis</fullName>
    </submittedName>
</protein>
<accession>A0A3N2C4K2</accession>
<dbReference type="InterPro" id="IPR028098">
    <property type="entry name" value="Glyco_trans_4-like_N"/>
</dbReference>
<keyword evidence="2 4" id="KW-0808">Transferase</keyword>
<dbReference type="SUPFAM" id="SSF53756">
    <property type="entry name" value="UDP-Glycosyltransferase/glycogen phosphorylase"/>
    <property type="match status" value="1"/>
</dbReference>
<keyword evidence="1" id="KW-0328">Glycosyltransferase</keyword>
<comment type="caution">
    <text evidence="4">The sequence shown here is derived from an EMBL/GenBank/DDBJ whole genome shotgun (WGS) entry which is preliminary data.</text>
</comment>
<evidence type="ECO:0000313" key="4">
    <source>
        <dbReference type="EMBL" id="ROR82448.1"/>
    </source>
</evidence>
<dbReference type="EMBL" id="RKHL01000001">
    <property type="protein sequence ID" value="ROR82448.1"/>
    <property type="molecule type" value="Genomic_DNA"/>
</dbReference>
<dbReference type="PANTHER" id="PTHR45947">
    <property type="entry name" value="SULFOQUINOVOSYL TRANSFERASE SQD2"/>
    <property type="match status" value="1"/>
</dbReference>
<sequence>MPRPRLLVLASTFPARAGDGVPAFVRDLALQESLDFDTRVLVPRVPGAASDEQDGDLHITRYPYFPKHWEDLADGAIIENLRAKPIRWLQVPGLFLAQLIALRRVLREFRPDVLHVHWIIPQGVVALLGGRRVPQLVTTLGGDLYALNAAPLRALKARIVRRAGAVTVMNADMRDRVIALGAAPASVQVIPMGADLPPVPASEPAGVDEAVPAPGVVPARLMFVGRLVEKKGLSYLIEAVRRAPAGSLELEIVGDGPLRTALETEASGLPVVFIGQQGRTELFAAYRRADVVVFPSVASTSGDQDGLPVALLEAMRAGRAIIATDLPGLNEVVLDDATGLVVPDRDTAALLRAIQRLADDPDLRERLGAAAATHAEQFSIEAIGSRYRTLLHDVLGAVGRRSSD</sequence>
<evidence type="ECO:0000313" key="5">
    <source>
        <dbReference type="Proteomes" id="UP000266915"/>
    </source>
</evidence>
<organism evidence="4 5">
    <name type="scientific">Plantibacter flavus</name>
    <dbReference type="NCBI Taxonomy" id="150123"/>
    <lineage>
        <taxon>Bacteria</taxon>
        <taxon>Bacillati</taxon>
        <taxon>Actinomycetota</taxon>
        <taxon>Actinomycetes</taxon>
        <taxon>Micrococcales</taxon>
        <taxon>Microbacteriaceae</taxon>
        <taxon>Plantibacter</taxon>
    </lineage>
</organism>
<evidence type="ECO:0000256" key="2">
    <source>
        <dbReference type="ARBA" id="ARBA00022679"/>
    </source>
</evidence>
<dbReference type="GO" id="GO:1901137">
    <property type="term" value="P:carbohydrate derivative biosynthetic process"/>
    <property type="evidence" value="ECO:0007669"/>
    <property type="project" value="UniProtKB-ARBA"/>
</dbReference>
<dbReference type="Pfam" id="PF13692">
    <property type="entry name" value="Glyco_trans_1_4"/>
    <property type="match status" value="1"/>
</dbReference>
<dbReference type="AlphaFoldDB" id="A0A3N2C4K2"/>
<proteinExistence type="predicted"/>
<gene>
    <name evidence="4" type="ORF">EDD42_2539</name>
</gene>
<name>A0A3N2C4K2_9MICO</name>
<dbReference type="RefSeq" id="WP_158596608.1">
    <property type="nucleotide sequence ID" value="NZ_FXAP01000005.1"/>
</dbReference>
<dbReference type="GO" id="GO:0016757">
    <property type="term" value="F:glycosyltransferase activity"/>
    <property type="evidence" value="ECO:0007669"/>
    <property type="project" value="UniProtKB-KW"/>
</dbReference>
<evidence type="ECO:0000256" key="1">
    <source>
        <dbReference type="ARBA" id="ARBA00022676"/>
    </source>
</evidence>
<keyword evidence="5" id="KW-1185">Reference proteome</keyword>
<reference evidence="4 5" key="1">
    <citation type="submission" date="2018-11" db="EMBL/GenBank/DDBJ databases">
        <title>Sequencing the genomes of 1000 actinobacteria strains.</title>
        <authorList>
            <person name="Klenk H.-P."/>
        </authorList>
    </citation>
    <scope>NUCLEOTIDE SEQUENCE [LARGE SCALE GENOMIC DNA]</scope>
    <source>
        <strain evidence="4 5">DSM 14012</strain>
    </source>
</reference>
<dbReference type="PANTHER" id="PTHR45947:SF14">
    <property type="entry name" value="SLL1723 PROTEIN"/>
    <property type="match status" value="1"/>
</dbReference>
<dbReference type="InterPro" id="IPR050194">
    <property type="entry name" value="Glycosyltransferase_grp1"/>
</dbReference>